<gene>
    <name evidence="2" type="ordered locus">EAE_12630</name>
</gene>
<accession>A0A0H3FSM7</accession>
<dbReference type="GO" id="GO:0016829">
    <property type="term" value="F:lyase activity"/>
    <property type="evidence" value="ECO:0007669"/>
    <property type="project" value="UniProtKB-KW"/>
</dbReference>
<dbReference type="InterPro" id="IPR029069">
    <property type="entry name" value="HotDog_dom_sf"/>
</dbReference>
<keyword evidence="3" id="KW-1185">Reference proteome</keyword>
<protein>
    <submittedName>
        <fullName evidence="2">Putative fatty acyl chain dehydrase</fullName>
    </submittedName>
</protein>
<dbReference type="GeneID" id="93310708"/>
<organism evidence="2 3">
    <name type="scientific">Klebsiella aerogenes (strain ATCC 13048 / DSM 30053 / CCUG 1429 / JCM 1235 / KCTC 2190 / NBRC 13534 / NCIMB 10102 / NCTC 10006 / CDC 819-56)</name>
    <name type="common">Enterobacter aerogenes</name>
    <dbReference type="NCBI Taxonomy" id="1028307"/>
    <lineage>
        <taxon>Bacteria</taxon>
        <taxon>Pseudomonadati</taxon>
        <taxon>Pseudomonadota</taxon>
        <taxon>Gammaproteobacteria</taxon>
        <taxon>Enterobacterales</taxon>
        <taxon>Enterobacteriaceae</taxon>
        <taxon>Klebsiella/Raoultella group</taxon>
        <taxon>Klebsiella</taxon>
    </lineage>
</organism>
<dbReference type="Gene3D" id="3.10.129.10">
    <property type="entry name" value="Hotdog Thioesterase"/>
    <property type="match status" value="1"/>
</dbReference>
<dbReference type="SUPFAM" id="SSF54637">
    <property type="entry name" value="Thioesterase/thiol ester dehydrase-isomerase"/>
    <property type="match status" value="1"/>
</dbReference>
<dbReference type="AlphaFoldDB" id="A0A0H3FSM7"/>
<reference evidence="2 3" key="1">
    <citation type="journal article" date="2012" name="J. Bacteriol.">
        <title>Complete genome sequence of Enterobacter aerogenes KCTC 2190.</title>
        <authorList>
            <person name="Shin S.H."/>
            <person name="Kim S."/>
            <person name="Kim J.Y."/>
            <person name="Lee S."/>
            <person name="Um Y."/>
            <person name="Oh M.K."/>
            <person name="Kim Y.R."/>
            <person name="Lee J."/>
            <person name="Yang K.S."/>
        </authorList>
    </citation>
    <scope>NUCLEOTIDE SEQUENCE [LARGE SCALE GENOMIC DNA]</scope>
    <source>
        <strain evidence="2 3">KCTC 2190</strain>
    </source>
</reference>
<keyword evidence="1" id="KW-0456">Lyase</keyword>
<sequence length="189" mass="21359">MSKYSIPAKIFLAMGGWRQPLIMVDKIVDYKYGESGFIKVIKHVTYNDPYLLGHFPEDPIMPGAIISEIFGQASEYYSFLTDICDIYQQRYGENLSSLRDLYALIRHPDMLSTIRTRRAQVRGVLASQNLKFKGTAYPGDTIEVVSKLSFSDDSGFKHYSVTANVGKKIISQGVIINFREVTKLQGEQA</sequence>
<proteinExistence type="predicted"/>
<dbReference type="PANTHER" id="PTHR30272">
    <property type="entry name" value="3-HYDROXYACYL-[ACYL-CARRIER-PROTEIN] DEHYDRATASE"/>
    <property type="match status" value="1"/>
</dbReference>
<dbReference type="EMBL" id="CP002824">
    <property type="protein sequence ID" value="AEG97440.1"/>
    <property type="molecule type" value="Genomic_DNA"/>
</dbReference>
<dbReference type="HOGENOM" id="CLU_1479857_0_0_6"/>
<evidence type="ECO:0000313" key="2">
    <source>
        <dbReference type="EMBL" id="AEG97440.1"/>
    </source>
</evidence>
<name>A0A0H3FSM7_KLEAK</name>
<dbReference type="InterPro" id="IPR013114">
    <property type="entry name" value="FabA_FabZ"/>
</dbReference>
<dbReference type="Proteomes" id="UP000008881">
    <property type="component" value="Chromosome"/>
</dbReference>
<dbReference type="RefSeq" id="WP_015704571.1">
    <property type="nucleotide sequence ID" value="NC_015663.1"/>
</dbReference>
<dbReference type="OrthoDB" id="9083192at2"/>
<dbReference type="eggNOG" id="COG0764">
    <property type="taxonomic scope" value="Bacteria"/>
</dbReference>
<evidence type="ECO:0000313" key="3">
    <source>
        <dbReference type="Proteomes" id="UP000008881"/>
    </source>
</evidence>
<dbReference type="PANTHER" id="PTHR30272:SF1">
    <property type="entry name" value="3-HYDROXYACYL-[ACYL-CARRIER-PROTEIN] DEHYDRATASE"/>
    <property type="match status" value="1"/>
</dbReference>
<evidence type="ECO:0000256" key="1">
    <source>
        <dbReference type="ARBA" id="ARBA00023239"/>
    </source>
</evidence>
<dbReference type="KEGG" id="eae:EAE_12630"/>
<dbReference type="Pfam" id="PF07977">
    <property type="entry name" value="FabA"/>
    <property type="match status" value="1"/>
</dbReference>